<organism evidence="2 3">
    <name type="scientific">Portunus trituberculatus</name>
    <name type="common">Swimming crab</name>
    <name type="synonym">Neptunus trituberculatus</name>
    <dbReference type="NCBI Taxonomy" id="210409"/>
    <lineage>
        <taxon>Eukaryota</taxon>
        <taxon>Metazoa</taxon>
        <taxon>Ecdysozoa</taxon>
        <taxon>Arthropoda</taxon>
        <taxon>Crustacea</taxon>
        <taxon>Multicrustacea</taxon>
        <taxon>Malacostraca</taxon>
        <taxon>Eumalacostraca</taxon>
        <taxon>Eucarida</taxon>
        <taxon>Decapoda</taxon>
        <taxon>Pleocyemata</taxon>
        <taxon>Brachyura</taxon>
        <taxon>Eubrachyura</taxon>
        <taxon>Portunoidea</taxon>
        <taxon>Portunidae</taxon>
        <taxon>Portuninae</taxon>
        <taxon>Portunus</taxon>
    </lineage>
</organism>
<protein>
    <submittedName>
        <fullName evidence="2">Uncharacterized protein</fullName>
    </submittedName>
</protein>
<dbReference type="EMBL" id="VSRR010001826">
    <property type="protein sequence ID" value="MPC27920.1"/>
    <property type="molecule type" value="Genomic_DNA"/>
</dbReference>
<gene>
    <name evidence="2" type="ORF">E2C01_021109</name>
</gene>
<reference evidence="2 3" key="1">
    <citation type="submission" date="2019-05" db="EMBL/GenBank/DDBJ databases">
        <title>Another draft genome of Portunus trituberculatus and its Hox gene families provides insights of decapod evolution.</title>
        <authorList>
            <person name="Jeong J.-H."/>
            <person name="Song I."/>
            <person name="Kim S."/>
            <person name="Choi T."/>
            <person name="Kim D."/>
            <person name="Ryu S."/>
            <person name="Kim W."/>
        </authorList>
    </citation>
    <scope>NUCLEOTIDE SEQUENCE [LARGE SCALE GENOMIC DNA]</scope>
    <source>
        <tissue evidence="2">Muscle</tissue>
    </source>
</reference>
<accession>A0A5B7E1V1</accession>
<evidence type="ECO:0000256" key="1">
    <source>
        <dbReference type="SAM" id="MobiDB-lite"/>
    </source>
</evidence>
<feature type="region of interest" description="Disordered" evidence="1">
    <location>
        <begin position="33"/>
        <end position="58"/>
    </location>
</feature>
<keyword evidence="3" id="KW-1185">Reference proteome</keyword>
<evidence type="ECO:0000313" key="2">
    <source>
        <dbReference type="EMBL" id="MPC27920.1"/>
    </source>
</evidence>
<name>A0A5B7E1V1_PORTR</name>
<feature type="compositionally biased region" description="Basic and acidic residues" evidence="1">
    <location>
        <begin position="43"/>
        <end position="52"/>
    </location>
</feature>
<proteinExistence type="predicted"/>
<comment type="caution">
    <text evidence="2">The sequence shown here is derived from an EMBL/GenBank/DDBJ whole genome shotgun (WGS) entry which is preliminary data.</text>
</comment>
<dbReference type="AlphaFoldDB" id="A0A5B7E1V1"/>
<evidence type="ECO:0000313" key="3">
    <source>
        <dbReference type="Proteomes" id="UP000324222"/>
    </source>
</evidence>
<dbReference type="Proteomes" id="UP000324222">
    <property type="component" value="Unassembled WGS sequence"/>
</dbReference>
<sequence length="91" mass="10846">MLISLEDKTQSNTLIEEDEEKLQPRLVLKFKQTSEGKSGFSKQRLEEKEDRKTKKTKDKMLQKMRKFRGHEIYLASRNFVNLLLLGTMRKE</sequence>